<feature type="chain" id="PRO_5031344586" description="Lipoprotein" evidence="1">
    <location>
        <begin position="27"/>
        <end position="186"/>
    </location>
</feature>
<dbReference type="EMBL" id="DTKL01000010">
    <property type="protein sequence ID" value="HGY93288.1"/>
    <property type="molecule type" value="Genomic_DNA"/>
</dbReference>
<keyword evidence="1" id="KW-0732">Signal</keyword>
<protein>
    <recommendedName>
        <fullName evidence="3">Lipoprotein</fullName>
    </recommendedName>
</protein>
<gene>
    <name evidence="2" type="ORF">ENW50_01150</name>
</gene>
<reference evidence="2" key="1">
    <citation type="journal article" date="2020" name="mSystems">
        <title>Genome- and Community-Level Interaction Insights into Carbon Utilization and Element Cycling Functions of Hydrothermarchaeota in Hydrothermal Sediment.</title>
        <authorList>
            <person name="Zhou Z."/>
            <person name="Liu Y."/>
            <person name="Xu W."/>
            <person name="Pan J."/>
            <person name="Luo Z.H."/>
            <person name="Li M."/>
        </authorList>
    </citation>
    <scope>NUCLEOTIDE SEQUENCE [LARGE SCALE GENOMIC DNA]</scope>
    <source>
        <strain evidence="2">SpSt-855</strain>
    </source>
</reference>
<evidence type="ECO:0000256" key="1">
    <source>
        <dbReference type="SAM" id="SignalP"/>
    </source>
</evidence>
<evidence type="ECO:0000313" key="2">
    <source>
        <dbReference type="EMBL" id="HGY93288.1"/>
    </source>
</evidence>
<name>A0A7V4XQF8_9BACT</name>
<comment type="caution">
    <text evidence="2">The sequence shown here is derived from an EMBL/GenBank/DDBJ whole genome shotgun (WGS) entry which is preliminary data.</text>
</comment>
<evidence type="ECO:0008006" key="3">
    <source>
        <dbReference type="Google" id="ProtNLM"/>
    </source>
</evidence>
<proteinExistence type="predicted"/>
<feature type="signal peptide" evidence="1">
    <location>
        <begin position="1"/>
        <end position="26"/>
    </location>
</feature>
<accession>A0A7V4XQF8</accession>
<sequence length="186" mass="18521">MNYLPWFEKRLTRLLLLILVATATAAAQSTTGTLNVELENGSGIIMVFNSDASGVTLGNPGTSAATLAFGTVSEYGALGTGITRTVGTSSFTVSTPFDVNVEESGTTSSSYSLAAALSAAAPTGITIEVDSVTLSTSSQTVSTTSSYGGNVAHTLSAVVSTSASGAGGPTTGTQLTSTINFTATAN</sequence>
<dbReference type="AlphaFoldDB" id="A0A7V4XQF8"/>
<organism evidence="2">
    <name type="scientific">Acidobacterium capsulatum</name>
    <dbReference type="NCBI Taxonomy" id="33075"/>
    <lineage>
        <taxon>Bacteria</taxon>
        <taxon>Pseudomonadati</taxon>
        <taxon>Acidobacteriota</taxon>
        <taxon>Terriglobia</taxon>
        <taxon>Terriglobales</taxon>
        <taxon>Acidobacteriaceae</taxon>
        <taxon>Acidobacterium</taxon>
    </lineage>
</organism>